<evidence type="ECO:0000256" key="3">
    <source>
        <dbReference type="ARBA" id="ARBA00013368"/>
    </source>
</evidence>
<dbReference type="RefSeq" id="WP_204721311.1">
    <property type="nucleotide sequence ID" value="NZ_JACSNR010000008.1"/>
</dbReference>
<comment type="caution">
    <text evidence="6">The sequence shown here is derived from an EMBL/GenBank/DDBJ whole genome shotgun (WGS) entry which is preliminary data.</text>
</comment>
<dbReference type="PANTHER" id="PTHR32114:SF2">
    <property type="entry name" value="ABC TRANSPORTER ABCH.3"/>
    <property type="match status" value="1"/>
</dbReference>
<feature type="coiled-coil region" evidence="4">
    <location>
        <begin position="212"/>
        <end position="292"/>
    </location>
</feature>
<dbReference type="InterPro" id="IPR038729">
    <property type="entry name" value="Rad50/SbcC_AAA"/>
</dbReference>
<dbReference type="SUPFAM" id="SSF58100">
    <property type="entry name" value="Bacterial hemolysins"/>
    <property type="match status" value="1"/>
</dbReference>
<evidence type="ECO:0000256" key="4">
    <source>
        <dbReference type="SAM" id="Coils"/>
    </source>
</evidence>
<reference evidence="6 7" key="1">
    <citation type="journal article" date="2021" name="Sci. Rep.">
        <title>The distribution of antibiotic resistance genes in chicken gut microbiota commensals.</title>
        <authorList>
            <person name="Juricova H."/>
            <person name="Matiasovicova J."/>
            <person name="Kubasova T."/>
            <person name="Cejkova D."/>
            <person name="Rychlik I."/>
        </authorList>
    </citation>
    <scope>NUCLEOTIDE SEQUENCE [LARGE SCALE GENOMIC DNA]</scope>
    <source>
        <strain evidence="6 7">An564</strain>
    </source>
</reference>
<dbReference type="Gene3D" id="3.40.50.300">
    <property type="entry name" value="P-loop containing nucleotide triphosphate hydrolases"/>
    <property type="match status" value="2"/>
</dbReference>
<name>A0ABS2GQ77_9FIRM</name>
<gene>
    <name evidence="6" type="ORF">H9X81_08660</name>
</gene>
<comment type="similarity">
    <text evidence="1">Belongs to the SMC family. SbcC subfamily.</text>
</comment>
<evidence type="ECO:0000256" key="1">
    <source>
        <dbReference type="ARBA" id="ARBA00006930"/>
    </source>
</evidence>
<comment type="subunit">
    <text evidence="2">Heterodimer of SbcC and SbcD.</text>
</comment>
<accession>A0ABS2GQ77</accession>
<keyword evidence="7" id="KW-1185">Reference proteome</keyword>
<evidence type="ECO:0000313" key="6">
    <source>
        <dbReference type="EMBL" id="MBM6923756.1"/>
    </source>
</evidence>
<evidence type="ECO:0000313" key="7">
    <source>
        <dbReference type="Proteomes" id="UP000724149"/>
    </source>
</evidence>
<feature type="domain" description="Rad50/SbcC-type AAA" evidence="5">
    <location>
        <begin position="6"/>
        <end position="247"/>
    </location>
</feature>
<organism evidence="6 7">
    <name type="scientific">Hydrogenoanaerobacterium saccharovorans</name>
    <dbReference type="NCBI Taxonomy" id="474960"/>
    <lineage>
        <taxon>Bacteria</taxon>
        <taxon>Bacillati</taxon>
        <taxon>Bacillota</taxon>
        <taxon>Clostridia</taxon>
        <taxon>Eubacteriales</taxon>
        <taxon>Oscillospiraceae</taxon>
        <taxon>Hydrogenoanaerobacterium</taxon>
    </lineage>
</organism>
<evidence type="ECO:0000259" key="5">
    <source>
        <dbReference type="Pfam" id="PF13476"/>
    </source>
</evidence>
<dbReference type="PANTHER" id="PTHR32114">
    <property type="entry name" value="ABC TRANSPORTER ABCH.3"/>
    <property type="match status" value="1"/>
</dbReference>
<dbReference type="InterPro" id="IPR027417">
    <property type="entry name" value="P-loop_NTPase"/>
</dbReference>
<proteinExistence type="inferred from homology"/>
<evidence type="ECO:0000256" key="2">
    <source>
        <dbReference type="ARBA" id="ARBA00011322"/>
    </source>
</evidence>
<dbReference type="Proteomes" id="UP000724149">
    <property type="component" value="Unassembled WGS sequence"/>
</dbReference>
<dbReference type="Pfam" id="PF13476">
    <property type="entry name" value="AAA_23"/>
    <property type="match status" value="1"/>
</dbReference>
<protein>
    <recommendedName>
        <fullName evidence="3">Nuclease SbcCD subunit C</fullName>
    </recommendedName>
</protein>
<keyword evidence="4" id="KW-0175">Coiled coil</keyword>
<dbReference type="EMBL" id="JACSNR010000008">
    <property type="protein sequence ID" value="MBM6923756.1"/>
    <property type="molecule type" value="Genomic_DNA"/>
</dbReference>
<sequence>MRIKNIQLCNFGSYVGQNNFDFQCDSPEQRVVVIGGKNGAGKTTLFTAIQVCLYGNFAFGYKTTGKHYLREIYNLINNQIRIDDQETAFVEVEFQQVDNTDLYNYVIRRSWSWPHSELKETLSVWQNGERLEDEELLNFQKYLIHLIPPDMLKLYFFDGEKIANYFLGEKEVNIRDALMVLSGNDTFDILYDQIKRILKNSENVQTDIAKDYLVARNESVALQNQLSDMQREIDCYQAEIDEIESEISRCQKEYVDRGGVTIDEWKNLNNQLKDEEEKRERLNWQRRTYATEVVPFLMLPDLMKEVLPQLQLEKDHQGYSVLKNSIEDNAFSDLLKNALCEIGSTNVEQDFSTLSQKIKEYFLSKKWEMFEPLFGLSSDEEAQIQTQVNHILAFDIKQIPRNQKRIQESLKKTKEIRTRLQATTIENYESYMNLRSSLEERAKIVRLKKEHAETLFELRSADREKKEKELHTLRREFEDQLKARSISDISGKTLLLLEELQEMLYSNLIKQVETDLNLKFKQLIRKKDFFSQMVIDRNFVVHMLRQETVSRTDLLSLFRGGNQNIAVNVLGKVAVEELFSQYQVGTISELFHALAEEKAENLTLSVELDKERLSSGEKQIFVMALYWAMMNQSKSELPFIIDTPFARIDTEHRANITEHFFKQLTGQLIILSTDEELSSNHLEAMQDQISHIYMLEYGPDQKTHIHKNQYFEV</sequence>
<dbReference type="SUPFAM" id="SSF52540">
    <property type="entry name" value="P-loop containing nucleoside triphosphate hydrolases"/>
    <property type="match status" value="1"/>
</dbReference>